<dbReference type="Proteomes" id="UP000198521">
    <property type="component" value="Unassembled WGS sequence"/>
</dbReference>
<keyword evidence="1" id="KW-1133">Transmembrane helix</keyword>
<keyword evidence="1" id="KW-0472">Membrane</keyword>
<evidence type="ECO:0000313" key="2">
    <source>
        <dbReference type="EMBL" id="SEM12702.1"/>
    </source>
</evidence>
<reference evidence="2 3" key="1">
    <citation type="submission" date="2016-10" db="EMBL/GenBank/DDBJ databases">
        <authorList>
            <person name="de Groot N.N."/>
        </authorList>
    </citation>
    <scope>NUCLEOTIDE SEQUENCE [LARGE SCALE GENOMIC DNA]</scope>
    <source>
        <strain evidence="2 3">DSM 25232</strain>
    </source>
</reference>
<evidence type="ECO:0000313" key="3">
    <source>
        <dbReference type="Proteomes" id="UP000198521"/>
    </source>
</evidence>
<evidence type="ECO:0000256" key="1">
    <source>
        <dbReference type="SAM" id="Phobius"/>
    </source>
</evidence>
<feature type="transmembrane region" description="Helical" evidence="1">
    <location>
        <begin position="31"/>
        <end position="49"/>
    </location>
</feature>
<keyword evidence="1" id="KW-0812">Transmembrane</keyword>
<protein>
    <submittedName>
        <fullName evidence="2">Uncharacterized protein</fullName>
    </submittedName>
</protein>
<dbReference type="AlphaFoldDB" id="A0A1H7VTM8"/>
<organism evidence="2 3">
    <name type="scientific">Aquimarina amphilecti</name>
    <dbReference type="NCBI Taxonomy" id="1038014"/>
    <lineage>
        <taxon>Bacteria</taxon>
        <taxon>Pseudomonadati</taxon>
        <taxon>Bacteroidota</taxon>
        <taxon>Flavobacteriia</taxon>
        <taxon>Flavobacteriales</taxon>
        <taxon>Flavobacteriaceae</taxon>
        <taxon>Aquimarina</taxon>
    </lineage>
</organism>
<name>A0A1H7VTM8_AQUAM</name>
<accession>A0A1H7VTM8</accession>
<sequence length="55" mass="6346">MESYKYINQQNLTIMKTSDDLGSSQKKRSSYFFIAFFVIAVLSMAIVAWKLGVFE</sequence>
<gene>
    <name evidence="2" type="ORF">SAMN04487910_4199</name>
</gene>
<dbReference type="EMBL" id="FOAB01000009">
    <property type="protein sequence ID" value="SEM12702.1"/>
    <property type="molecule type" value="Genomic_DNA"/>
</dbReference>
<proteinExistence type="predicted"/>
<dbReference type="STRING" id="1038014.SAMN04487910_4199"/>
<keyword evidence="3" id="KW-1185">Reference proteome</keyword>